<protein>
    <recommendedName>
        <fullName evidence="4">Lipoprotein</fullName>
    </recommendedName>
</protein>
<dbReference type="SUPFAM" id="SSF69304">
    <property type="entry name" value="Tricorn protease N-terminal domain"/>
    <property type="match status" value="1"/>
</dbReference>
<evidence type="ECO:0008006" key="4">
    <source>
        <dbReference type="Google" id="ProtNLM"/>
    </source>
</evidence>
<evidence type="ECO:0000313" key="2">
    <source>
        <dbReference type="EMBL" id="RFT07553.1"/>
    </source>
</evidence>
<feature type="chain" id="PRO_5039004950" description="Lipoprotein" evidence="1">
    <location>
        <begin position="21"/>
        <end position="218"/>
    </location>
</feature>
<dbReference type="Proteomes" id="UP000260649">
    <property type="component" value="Unassembled WGS sequence"/>
</dbReference>
<sequence length="218" mass="23642">MKRKLLALSLTLVLALALCACGGSGGGTLAGGTWTQQEVELSDLQSYGAEDLKGPIPEDWTLPEDFTVGDNTRVEINGDKILYGEREGEYLDGFTVATYADGALSTIYEFKSGLVTSWQQFFSPDGSKLVVAWIPSADSTDWNVTLVDLATREESKLELPEMSIQTAGQEGEKDAAKAPELVMVKWKDDNNLIVTGSLKNFDDSTKPVSYLYTLPAGE</sequence>
<dbReference type="AlphaFoldDB" id="A0A3E2B695"/>
<keyword evidence="1" id="KW-0732">Signal</keyword>
<dbReference type="PROSITE" id="PS51257">
    <property type="entry name" value="PROKAR_LIPOPROTEIN"/>
    <property type="match status" value="1"/>
</dbReference>
<accession>A0A3E2B695</accession>
<name>A0A3E2B695_9FIRM</name>
<keyword evidence="3" id="KW-1185">Reference proteome</keyword>
<evidence type="ECO:0000256" key="1">
    <source>
        <dbReference type="SAM" id="SignalP"/>
    </source>
</evidence>
<dbReference type="RefSeq" id="WP_117141681.1">
    <property type="nucleotide sequence ID" value="NZ_CAKXKJ010000009.1"/>
</dbReference>
<proteinExistence type="predicted"/>
<dbReference type="EMBL" id="QQRQ01000002">
    <property type="protein sequence ID" value="RFT07553.1"/>
    <property type="molecule type" value="Genomic_DNA"/>
</dbReference>
<comment type="caution">
    <text evidence="2">The sequence shown here is derived from an EMBL/GenBank/DDBJ whole genome shotgun (WGS) entry which is preliminary data.</text>
</comment>
<reference evidence="2 3" key="1">
    <citation type="submission" date="2018-07" db="EMBL/GenBank/DDBJ databases">
        <title>GABA Modulating Bacteria of the Human Gut Microbiota.</title>
        <authorList>
            <person name="Strandwitz P."/>
            <person name="Kim K.H."/>
            <person name="Terekhova D."/>
            <person name="Liu J.K."/>
            <person name="Sharma A."/>
            <person name="Levering J."/>
            <person name="Mcdonald D."/>
            <person name="Dietrich D."/>
            <person name="Ramadhar T.R."/>
            <person name="Lekbua A."/>
            <person name="Mroue N."/>
            <person name="Liston C."/>
            <person name="Stewart E.J."/>
            <person name="Dubin M.J."/>
            <person name="Zengler K."/>
            <person name="Knight R."/>
            <person name="Gilbert J.A."/>
            <person name="Clardy J."/>
            <person name="Lewis K."/>
        </authorList>
    </citation>
    <scope>NUCLEOTIDE SEQUENCE [LARGE SCALE GENOMIC DNA]</scope>
    <source>
        <strain evidence="2 3">KLE1738</strain>
    </source>
</reference>
<evidence type="ECO:0000313" key="3">
    <source>
        <dbReference type="Proteomes" id="UP000260649"/>
    </source>
</evidence>
<organism evidence="2 3">
    <name type="scientific">Evtepia gabavorous</name>
    <dbReference type="NCBI Taxonomy" id="2211183"/>
    <lineage>
        <taxon>Bacteria</taxon>
        <taxon>Bacillati</taxon>
        <taxon>Bacillota</taxon>
        <taxon>Clostridia</taxon>
        <taxon>Eubacteriales</taxon>
        <taxon>Evtepia</taxon>
    </lineage>
</organism>
<dbReference type="GeneID" id="97994632"/>
<gene>
    <name evidence="2" type="ORF">DV520_02610</name>
</gene>
<feature type="signal peptide" evidence="1">
    <location>
        <begin position="1"/>
        <end position="20"/>
    </location>
</feature>